<protein>
    <recommendedName>
        <fullName evidence="3">Type II secretion system protein J</fullName>
    </recommendedName>
</protein>
<comment type="similarity">
    <text evidence="2">Belongs to the GSP J family.</text>
</comment>
<dbReference type="Pfam" id="PF07963">
    <property type="entry name" value="N_methyl"/>
    <property type="match status" value="1"/>
</dbReference>
<evidence type="ECO:0000256" key="6">
    <source>
        <dbReference type="ARBA" id="ARBA00022519"/>
    </source>
</evidence>
<dbReference type="InterPro" id="IPR010055">
    <property type="entry name" value="T2SS_protein-GspJ"/>
</dbReference>
<dbReference type="AlphaFoldDB" id="A0A9C7QWZ4"/>
<keyword evidence="6" id="KW-0997">Cell inner membrane</keyword>
<keyword evidence="9 10" id="KW-0472">Membrane</keyword>
<dbReference type="Gene3D" id="2.10.70.20">
    <property type="entry name" value="gspk-gspi-gspj complex like domains"/>
    <property type="match status" value="1"/>
</dbReference>
<evidence type="ECO:0000256" key="4">
    <source>
        <dbReference type="ARBA" id="ARBA00022475"/>
    </source>
</evidence>
<keyword evidence="8 10" id="KW-1133">Transmembrane helix</keyword>
<dbReference type="RefSeq" id="WP_278430935.1">
    <property type="nucleotide sequence ID" value="NZ_DPSM01000015.1"/>
</dbReference>
<sequence length="195" mass="21899">MNTYEPRGFTLLEMLIAIALLALIGLIGVQLLQGVLRSGEISQQHAGRLAEAQRAFGLLEQDIGQALKPPIAADHARQLNNSALALPGGNQQLRLLRRNWLNPGGYLPRSALEQVQWQMIDGVLQRRSFGFPAQATSQFDTLFPSVNNMRLRYWLNDRWLENWFAAYALPQAIEVTLEMPGYGALQRIFFITGEP</sequence>
<evidence type="ECO:0000256" key="9">
    <source>
        <dbReference type="ARBA" id="ARBA00023136"/>
    </source>
</evidence>
<dbReference type="GO" id="GO:0015628">
    <property type="term" value="P:protein secretion by the type II secretion system"/>
    <property type="evidence" value="ECO:0007669"/>
    <property type="project" value="InterPro"/>
</dbReference>
<dbReference type="GO" id="GO:0015627">
    <property type="term" value="C:type II protein secretion system complex"/>
    <property type="evidence" value="ECO:0007669"/>
    <property type="project" value="InterPro"/>
</dbReference>
<gene>
    <name evidence="11" type="primary">gspJ</name>
    <name evidence="11" type="ORF">DHV72_08560</name>
</gene>
<evidence type="ECO:0000256" key="10">
    <source>
        <dbReference type="SAM" id="Phobius"/>
    </source>
</evidence>
<dbReference type="Gene3D" id="3.10.610.10">
    <property type="entry name" value="GSPII I/J protein-like"/>
    <property type="match status" value="1"/>
</dbReference>
<evidence type="ECO:0000313" key="11">
    <source>
        <dbReference type="EMBL" id="HCK00064.1"/>
    </source>
</evidence>
<dbReference type="NCBIfam" id="TIGR02532">
    <property type="entry name" value="IV_pilin_GFxxxE"/>
    <property type="match status" value="1"/>
</dbReference>
<evidence type="ECO:0000313" key="12">
    <source>
        <dbReference type="Proteomes" id="UP000262210"/>
    </source>
</evidence>
<evidence type="ECO:0000256" key="8">
    <source>
        <dbReference type="ARBA" id="ARBA00022989"/>
    </source>
</evidence>
<keyword evidence="7 10" id="KW-0812">Transmembrane</keyword>
<evidence type="ECO:0000256" key="3">
    <source>
        <dbReference type="ARBA" id="ARBA00021539"/>
    </source>
</evidence>
<dbReference type="PROSITE" id="PS00409">
    <property type="entry name" value="PROKAR_NTER_METHYL"/>
    <property type="match status" value="1"/>
</dbReference>
<dbReference type="PANTHER" id="PTHR39583:SF2">
    <property type="entry name" value="TYPE II SECRETION SYSTEM PROTEIN J"/>
    <property type="match status" value="1"/>
</dbReference>
<evidence type="ECO:0000256" key="1">
    <source>
        <dbReference type="ARBA" id="ARBA00004377"/>
    </source>
</evidence>
<reference evidence="11 12" key="1">
    <citation type="journal article" date="2018" name="Nat. Biotechnol.">
        <title>A standardized bacterial taxonomy based on genome phylogeny substantially revises the tree of life.</title>
        <authorList>
            <person name="Parks D.H."/>
            <person name="Chuvochina M."/>
            <person name="Waite D.W."/>
            <person name="Rinke C."/>
            <person name="Skarshewski A."/>
            <person name="Chaumeil P.A."/>
            <person name="Hugenholtz P."/>
        </authorList>
    </citation>
    <scope>NUCLEOTIDE SEQUENCE [LARGE SCALE GENOMIC DNA]</scope>
    <source>
        <strain evidence="11">UBA11264</strain>
    </source>
</reference>
<dbReference type="InterPro" id="IPR051621">
    <property type="entry name" value="T2SS_protein_J"/>
</dbReference>
<evidence type="ECO:0000256" key="2">
    <source>
        <dbReference type="ARBA" id="ARBA00011084"/>
    </source>
</evidence>
<dbReference type="InterPro" id="IPR012902">
    <property type="entry name" value="N_methyl_site"/>
</dbReference>
<dbReference type="GO" id="GO:0005886">
    <property type="term" value="C:plasma membrane"/>
    <property type="evidence" value="ECO:0007669"/>
    <property type="project" value="UniProtKB-SubCell"/>
</dbReference>
<dbReference type="PANTHER" id="PTHR39583">
    <property type="entry name" value="TYPE II SECRETION SYSTEM PROTEIN J-RELATED"/>
    <property type="match status" value="1"/>
</dbReference>
<accession>A0A9C7QWZ4</accession>
<evidence type="ECO:0000256" key="7">
    <source>
        <dbReference type="ARBA" id="ARBA00022692"/>
    </source>
</evidence>
<comment type="subcellular location">
    <subcellularLocation>
        <location evidence="1">Cell inner membrane</location>
        <topology evidence="1">Single-pass membrane protein</topology>
    </subcellularLocation>
</comment>
<dbReference type="Proteomes" id="UP000262210">
    <property type="component" value="Unassembled WGS sequence"/>
</dbReference>
<evidence type="ECO:0000256" key="5">
    <source>
        <dbReference type="ARBA" id="ARBA00022481"/>
    </source>
</evidence>
<dbReference type="EMBL" id="DPSM01000015">
    <property type="protein sequence ID" value="HCK00064.1"/>
    <property type="molecule type" value="Genomic_DNA"/>
</dbReference>
<dbReference type="NCBIfam" id="TIGR01711">
    <property type="entry name" value="gspJ"/>
    <property type="match status" value="1"/>
</dbReference>
<dbReference type="Pfam" id="PF11612">
    <property type="entry name" value="T2SSJ"/>
    <property type="match status" value="1"/>
</dbReference>
<organism evidence="11 12">
    <name type="scientific">Serratia grimesii</name>
    <dbReference type="NCBI Taxonomy" id="82995"/>
    <lineage>
        <taxon>Bacteria</taxon>
        <taxon>Pseudomonadati</taxon>
        <taxon>Pseudomonadota</taxon>
        <taxon>Gammaproteobacteria</taxon>
        <taxon>Enterobacterales</taxon>
        <taxon>Yersiniaceae</taxon>
        <taxon>Serratia</taxon>
    </lineage>
</organism>
<dbReference type="InterPro" id="IPR045584">
    <property type="entry name" value="Pilin-like"/>
</dbReference>
<keyword evidence="4" id="KW-1003">Cell membrane</keyword>
<comment type="caution">
    <text evidence="11">The sequence shown here is derived from an EMBL/GenBank/DDBJ whole genome shotgun (WGS) entry which is preliminary data.</text>
</comment>
<keyword evidence="5" id="KW-0488">Methylation</keyword>
<proteinExistence type="inferred from homology"/>
<name>A0A9C7QWZ4_9GAMM</name>
<feature type="transmembrane region" description="Helical" evidence="10">
    <location>
        <begin position="12"/>
        <end position="32"/>
    </location>
</feature>
<dbReference type="SUPFAM" id="SSF54523">
    <property type="entry name" value="Pili subunits"/>
    <property type="match status" value="1"/>
</dbReference>